<keyword evidence="3" id="KW-1185">Reference proteome</keyword>
<dbReference type="Gene3D" id="1.10.10.2840">
    <property type="entry name" value="PucR C-terminal helix-turn-helix domain"/>
    <property type="match status" value="1"/>
</dbReference>
<gene>
    <name evidence="2" type="primary">yxkF</name>
    <name evidence="2" type="ORF">SLU01_07150</name>
</gene>
<dbReference type="PANTHER" id="PTHR33744:SF15">
    <property type="entry name" value="CARBOHYDRATE DIACID REGULATOR"/>
    <property type="match status" value="1"/>
</dbReference>
<accession>A0A511Z4M6</accession>
<dbReference type="Proteomes" id="UP000321901">
    <property type="component" value="Unassembled WGS sequence"/>
</dbReference>
<organism evidence="2 3">
    <name type="scientific">Sporosarcina luteola</name>
    <dbReference type="NCBI Taxonomy" id="582850"/>
    <lineage>
        <taxon>Bacteria</taxon>
        <taxon>Bacillati</taxon>
        <taxon>Bacillota</taxon>
        <taxon>Bacilli</taxon>
        <taxon>Bacillales</taxon>
        <taxon>Caryophanaceae</taxon>
        <taxon>Sporosarcina</taxon>
    </lineage>
</organism>
<dbReference type="PANTHER" id="PTHR33744">
    <property type="entry name" value="CARBOHYDRATE DIACID REGULATOR"/>
    <property type="match status" value="1"/>
</dbReference>
<evidence type="ECO:0000259" key="1">
    <source>
        <dbReference type="Pfam" id="PF13556"/>
    </source>
</evidence>
<name>A0A511Z4M6_9BACL</name>
<reference evidence="2 3" key="1">
    <citation type="submission" date="2019-07" db="EMBL/GenBank/DDBJ databases">
        <title>Whole genome shotgun sequence of Sporosarcina luteola NBRC 105378.</title>
        <authorList>
            <person name="Hosoyama A."/>
            <person name="Uohara A."/>
            <person name="Ohji S."/>
            <person name="Ichikawa N."/>
        </authorList>
    </citation>
    <scope>NUCLEOTIDE SEQUENCE [LARGE SCALE GENOMIC DNA]</scope>
    <source>
        <strain evidence="2 3">NBRC 105378</strain>
    </source>
</reference>
<protein>
    <recommendedName>
        <fullName evidence="1">PucR C-terminal helix-turn-helix domain-containing protein</fullName>
    </recommendedName>
</protein>
<dbReference type="InterPro" id="IPR042070">
    <property type="entry name" value="PucR_C-HTH_sf"/>
</dbReference>
<comment type="caution">
    <text evidence="2">The sequence shown here is derived from an EMBL/GenBank/DDBJ whole genome shotgun (WGS) entry which is preliminary data.</text>
</comment>
<feature type="domain" description="PucR C-terminal helix-turn-helix" evidence="1">
    <location>
        <begin position="235"/>
        <end position="289"/>
    </location>
</feature>
<sequence>MLAEMTTLFPSLEILSSRPALNRQHEYVFHNSHENYWIRILKSEVSMREYTMLAALFKEVPHTPFPSNPITERWIRFLEGTGNSPVGNQSEIRAVHLKLQSAKVEELEDAVTAFFDENMQLVYISADQAVLIEQKSTYTQTIEDLASFLSALEADFFIKTKMYIGKFHTADDGYHTKFAKEAEWFLQGLSLLPNKRIFTMELLFPSFFIDQASQEMKEILHREILEPIGFDDSMLETVRSFFENGFNASVTSEKLHIHRNTLNYRLAKFQETTGISVRSFDGALVAYCASLLTSR</sequence>
<dbReference type="Pfam" id="PF13556">
    <property type="entry name" value="HTH_30"/>
    <property type="match status" value="1"/>
</dbReference>
<evidence type="ECO:0000313" key="2">
    <source>
        <dbReference type="EMBL" id="GEN82403.1"/>
    </source>
</evidence>
<dbReference type="AlphaFoldDB" id="A0A511Z4M6"/>
<dbReference type="EMBL" id="BJYL01000008">
    <property type="protein sequence ID" value="GEN82403.1"/>
    <property type="molecule type" value="Genomic_DNA"/>
</dbReference>
<dbReference type="RefSeq" id="WP_170232567.1">
    <property type="nucleotide sequence ID" value="NZ_BJYL01000008.1"/>
</dbReference>
<evidence type="ECO:0000313" key="3">
    <source>
        <dbReference type="Proteomes" id="UP000321901"/>
    </source>
</evidence>
<proteinExistence type="predicted"/>
<dbReference type="InterPro" id="IPR025736">
    <property type="entry name" value="PucR_C-HTH_dom"/>
</dbReference>
<dbReference type="InterPro" id="IPR051448">
    <property type="entry name" value="CdaR-like_regulators"/>
</dbReference>